<keyword evidence="2" id="KW-1185">Reference proteome</keyword>
<protein>
    <submittedName>
        <fullName evidence="1">Uncharacterized protein</fullName>
    </submittedName>
</protein>
<reference evidence="1 2" key="1">
    <citation type="submission" date="2020-02" db="EMBL/GenBank/DDBJ databases">
        <authorList>
            <person name="Ferguson B K."/>
        </authorList>
    </citation>
    <scope>NUCLEOTIDE SEQUENCE [LARGE SCALE GENOMIC DNA]</scope>
</reference>
<dbReference type="AlphaFoldDB" id="A0A6H5G5D7"/>
<gene>
    <name evidence="1" type="ORF">NTEN_LOCUS3448</name>
</gene>
<sequence>MNVPALYIFINRNPKTHRQSMEQYFSAALFVIQIITSSGDRLKNGFLGRPRKRMERRFENAPGPYRYLES</sequence>
<name>A0A6H5G5D7_9HEMI</name>
<accession>A0A6H5G5D7</accession>
<evidence type="ECO:0000313" key="1">
    <source>
        <dbReference type="EMBL" id="CAA9997104.1"/>
    </source>
</evidence>
<proteinExistence type="predicted"/>
<dbReference type="EMBL" id="CADCXU010005399">
    <property type="protein sequence ID" value="CAA9997104.1"/>
    <property type="molecule type" value="Genomic_DNA"/>
</dbReference>
<organism evidence="1 2">
    <name type="scientific">Nesidiocoris tenuis</name>
    <dbReference type="NCBI Taxonomy" id="355587"/>
    <lineage>
        <taxon>Eukaryota</taxon>
        <taxon>Metazoa</taxon>
        <taxon>Ecdysozoa</taxon>
        <taxon>Arthropoda</taxon>
        <taxon>Hexapoda</taxon>
        <taxon>Insecta</taxon>
        <taxon>Pterygota</taxon>
        <taxon>Neoptera</taxon>
        <taxon>Paraneoptera</taxon>
        <taxon>Hemiptera</taxon>
        <taxon>Heteroptera</taxon>
        <taxon>Panheteroptera</taxon>
        <taxon>Cimicomorpha</taxon>
        <taxon>Miridae</taxon>
        <taxon>Dicyphina</taxon>
        <taxon>Nesidiocoris</taxon>
    </lineage>
</organism>
<feature type="non-terminal residue" evidence="1">
    <location>
        <position position="70"/>
    </location>
</feature>
<evidence type="ECO:0000313" key="2">
    <source>
        <dbReference type="Proteomes" id="UP000479000"/>
    </source>
</evidence>
<dbReference type="Proteomes" id="UP000479000">
    <property type="component" value="Unassembled WGS sequence"/>
</dbReference>